<dbReference type="EMBL" id="CP023700">
    <property type="protein sequence ID" value="QEU84032.1"/>
    <property type="molecule type" value="Genomic_DNA"/>
</dbReference>
<name>A0ABX6AA78_STRVD</name>
<proteinExistence type="predicted"/>
<organism evidence="2 3">
    <name type="scientific">Streptomyces viridosporus T7A</name>
    <dbReference type="NCBI Taxonomy" id="665577"/>
    <lineage>
        <taxon>Bacteria</taxon>
        <taxon>Bacillati</taxon>
        <taxon>Actinomycetota</taxon>
        <taxon>Actinomycetes</taxon>
        <taxon>Kitasatosporales</taxon>
        <taxon>Streptomycetaceae</taxon>
        <taxon>Streptomyces</taxon>
    </lineage>
</organism>
<accession>A0ABX6AA78</accession>
<keyword evidence="3" id="KW-1185">Reference proteome</keyword>
<evidence type="ECO:0000313" key="2">
    <source>
        <dbReference type="EMBL" id="QEU84032.1"/>
    </source>
</evidence>
<evidence type="ECO:0000313" key="3">
    <source>
        <dbReference type="Proteomes" id="UP000327143"/>
    </source>
</evidence>
<feature type="region of interest" description="Disordered" evidence="1">
    <location>
        <begin position="1"/>
        <end position="118"/>
    </location>
</feature>
<gene>
    <name evidence="2" type="ORF">CP969_04545</name>
</gene>
<evidence type="ECO:0000256" key="1">
    <source>
        <dbReference type="SAM" id="MobiDB-lite"/>
    </source>
</evidence>
<dbReference type="Proteomes" id="UP000327143">
    <property type="component" value="Chromosome"/>
</dbReference>
<feature type="compositionally biased region" description="Low complexity" evidence="1">
    <location>
        <begin position="83"/>
        <end position="93"/>
    </location>
</feature>
<protein>
    <submittedName>
        <fullName evidence="2">Uncharacterized protein</fullName>
    </submittedName>
</protein>
<sequence length="118" mass="11827">MSTVILQDDETAHPRSCHGGVLPPVLANRSGRATEHSAAGADRKGPSGGARGPPPDGASRIPPNEWRGLAVLAAGDAGDAGDAENTGDAGDAGTRSAGSGRPPDGEDRSPRCRSPGRR</sequence>
<reference evidence="2 3" key="1">
    <citation type="submission" date="2017-09" db="EMBL/GenBank/DDBJ databases">
        <authorList>
            <person name="Lee N."/>
            <person name="Cho B.-K."/>
        </authorList>
    </citation>
    <scope>NUCLEOTIDE SEQUENCE [LARGE SCALE GENOMIC DNA]</scope>
    <source>
        <strain evidence="2 3">ATCC 39115</strain>
    </source>
</reference>